<dbReference type="Proteomes" id="UP000095287">
    <property type="component" value="Unplaced"/>
</dbReference>
<dbReference type="WBParaSite" id="L893_g22311.t1">
    <property type="protein sequence ID" value="L893_g22311.t1"/>
    <property type="gene ID" value="L893_g22311"/>
</dbReference>
<proteinExistence type="predicted"/>
<sequence>MLHLLYEVPKDHIEESLFVDPKPINVPIFFLRLLAVESSEEVFLRLLGFESQCPKLSRERRSHGDEKKEAEDELDEASHGRCCDDRRLEGPFL</sequence>
<organism evidence="2 3">
    <name type="scientific">Steinernema glaseri</name>
    <dbReference type="NCBI Taxonomy" id="37863"/>
    <lineage>
        <taxon>Eukaryota</taxon>
        <taxon>Metazoa</taxon>
        <taxon>Ecdysozoa</taxon>
        <taxon>Nematoda</taxon>
        <taxon>Chromadorea</taxon>
        <taxon>Rhabditida</taxon>
        <taxon>Tylenchina</taxon>
        <taxon>Panagrolaimomorpha</taxon>
        <taxon>Strongyloidoidea</taxon>
        <taxon>Steinernematidae</taxon>
        <taxon>Steinernema</taxon>
    </lineage>
</organism>
<evidence type="ECO:0000313" key="3">
    <source>
        <dbReference type="WBParaSite" id="L893_g22311.t1"/>
    </source>
</evidence>
<feature type="region of interest" description="Disordered" evidence="1">
    <location>
        <begin position="56"/>
        <end position="93"/>
    </location>
</feature>
<name>A0A1I7Z2X1_9BILA</name>
<dbReference type="AlphaFoldDB" id="A0A1I7Z2X1"/>
<keyword evidence="2" id="KW-1185">Reference proteome</keyword>
<evidence type="ECO:0000313" key="2">
    <source>
        <dbReference type="Proteomes" id="UP000095287"/>
    </source>
</evidence>
<reference evidence="3" key="1">
    <citation type="submission" date="2016-11" db="UniProtKB">
        <authorList>
            <consortium name="WormBaseParasite"/>
        </authorList>
    </citation>
    <scope>IDENTIFICATION</scope>
</reference>
<accession>A0A1I7Z2X1</accession>
<protein>
    <submittedName>
        <fullName evidence="3">Ovule protein</fullName>
    </submittedName>
</protein>
<evidence type="ECO:0000256" key="1">
    <source>
        <dbReference type="SAM" id="MobiDB-lite"/>
    </source>
</evidence>